<sequence length="198" mass="21629">MSQFTNDIGKLTFKFESAIGAAPPVATAMSDFKAALQVYRGKQQPGLELNYVSALINFIMGVMLLPREERTEQLNHALALREQFFAFTQKKAALAQKAQNGSNFIVRKIALKKYQNLARDTGGSKGVQTIGAHNERVHSRAIADIRTGIDQKLQGMPGFADLDTAYDQLIRAGDASGNLSDMHTTVMMNLSKALLPNG</sequence>
<accession>A0A143BMR4</accession>
<name>A0A143BMR4_9BACT</name>
<reference evidence="1 2" key="1">
    <citation type="journal article" date="2014" name="Proc. Natl. Acad. Sci. U.S.A.">
        <title>Functional type 2 photosynthetic reaction centers found in the rare bacterial phylum Gemmatimonadetes.</title>
        <authorList>
            <person name="Zeng Y."/>
            <person name="Feng F."/>
            <person name="Medova H."/>
            <person name="Dean J."/>
            <person name="Koblizek M."/>
        </authorList>
    </citation>
    <scope>NUCLEOTIDE SEQUENCE [LARGE SCALE GENOMIC DNA]</scope>
    <source>
        <strain evidence="1 2">AP64</strain>
    </source>
</reference>
<proteinExistence type="predicted"/>
<reference evidence="1 2" key="2">
    <citation type="journal article" date="2016" name="Environ. Microbiol. Rep.">
        <title>Metagenomic evidence for the presence of phototrophic Gemmatimonadetes bacteria in diverse environments.</title>
        <authorList>
            <person name="Zeng Y."/>
            <person name="Baumbach J."/>
            <person name="Barbosa E.G."/>
            <person name="Azevedo V."/>
            <person name="Zhang C."/>
            <person name="Koblizek M."/>
        </authorList>
    </citation>
    <scope>NUCLEOTIDE SEQUENCE [LARGE SCALE GENOMIC DNA]</scope>
    <source>
        <strain evidence="1 2">AP64</strain>
    </source>
</reference>
<evidence type="ECO:0000313" key="1">
    <source>
        <dbReference type="EMBL" id="AMW06357.1"/>
    </source>
</evidence>
<dbReference type="EMBL" id="CP011454">
    <property type="protein sequence ID" value="AMW06357.1"/>
    <property type="molecule type" value="Genomic_DNA"/>
</dbReference>
<dbReference type="Proteomes" id="UP000076404">
    <property type="component" value="Chromosome"/>
</dbReference>
<dbReference type="STRING" id="1379270.GEMMAAP_19335"/>
<keyword evidence="2" id="KW-1185">Reference proteome</keyword>
<organism evidence="1 2">
    <name type="scientific">Gemmatimonas phototrophica</name>
    <dbReference type="NCBI Taxonomy" id="1379270"/>
    <lineage>
        <taxon>Bacteria</taxon>
        <taxon>Pseudomonadati</taxon>
        <taxon>Gemmatimonadota</taxon>
        <taxon>Gemmatimonadia</taxon>
        <taxon>Gemmatimonadales</taxon>
        <taxon>Gemmatimonadaceae</taxon>
        <taxon>Gemmatimonas</taxon>
    </lineage>
</organism>
<evidence type="ECO:0000313" key="2">
    <source>
        <dbReference type="Proteomes" id="UP000076404"/>
    </source>
</evidence>
<dbReference type="AlphaFoldDB" id="A0A143BMR4"/>
<gene>
    <name evidence="1" type="ORF">GEMMAAP_19335</name>
</gene>
<protein>
    <submittedName>
        <fullName evidence="1">Uncharacterized protein</fullName>
    </submittedName>
</protein>
<dbReference type="RefSeq" id="WP_026848855.1">
    <property type="nucleotide sequence ID" value="NZ_CP011454.1"/>
</dbReference>
<dbReference type="KEGG" id="gph:GEMMAAP_19335"/>